<protein>
    <submittedName>
        <fullName evidence="1">ATP-binding mismatch repair protein</fullName>
    </submittedName>
</protein>
<organism evidence="1 2">
    <name type="scientific">Coemansia aciculifera</name>
    <dbReference type="NCBI Taxonomy" id="417176"/>
    <lineage>
        <taxon>Eukaryota</taxon>
        <taxon>Fungi</taxon>
        <taxon>Fungi incertae sedis</taxon>
        <taxon>Zoopagomycota</taxon>
        <taxon>Kickxellomycotina</taxon>
        <taxon>Kickxellomycetes</taxon>
        <taxon>Kickxellales</taxon>
        <taxon>Kickxellaceae</taxon>
        <taxon>Coemansia</taxon>
    </lineage>
</organism>
<dbReference type="Proteomes" id="UP001139981">
    <property type="component" value="Unassembled WGS sequence"/>
</dbReference>
<comment type="caution">
    <text evidence="1">The sequence shown here is derived from an EMBL/GenBank/DDBJ whole genome shotgun (WGS) entry which is preliminary data.</text>
</comment>
<feature type="non-terminal residue" evidence="1">
    <location>
        <position position="621"/>
    </location>
</feature>
<reference evidence="1" key="1">
    <citation type="submission" date="2022-07" db="EMBL/GenBank/DDBJ databases">
        <title>Phylogenomic reconstructions and comparative analyses of Kickxellomycotina fungi.</title>
        <authorList>
            <person name="Reynolds N.K."/>
            <person name="Stajich J.E."/>
            <person name="Barry K."/>
            <person name="Grigoriev I.V."/>
            <person name="Crous P."/>
            <person name="Smith M.E."/>
        </authorList>
    </citation>
    <scope>NUCLEOTIDE SEQUENCE</scope>
    <source>
        <strain evidence="1">CBS 190363</strain>
    </source>
</reference>
<keyword evidence="2" id="KW-1185">Reference proteome</keyword>
<dbReference type="EMBL" id="JANBVB010001762">
    <property type="protein sequence ID" value="KAJ2889584.1"/>
    <property type="molecule type" value="Genomic_DNA"/>
</dbReference>
<name>A0ACC1LZ11_9FUNG</name>
<accession>A0ACC1LZ11</accession>
<evidence type="ECO:0000313" key="2">
    <source>
        <dbReference type="Proteomes" id="UP001139981"/>
    </source>
</evidence>
<feature type="non-terminal residue" evidence="1">
    <location>
        <position position="1"/>
    </location>
</feature>
<keyword evidence="1" id="KW-0067">ATP-binding</keyword>
<keyword evidence="1" id="KW-0547">Nucleotide-binding</keyword>
<proteinExistence type="predicted"/>
<evidence type="ECO:0000313" key="1">
    <source>
        <dbReference type="EMBL" id="KAJ2889584.1"/>
    </source>
</evidence>
<gene>
    <name evidence="1" type="primary">PMS1</name>
    <name evidence="1" type="ORF">IWW38_004618</name>
</gene>
<sequence>ATFGFRGEALSSLCSVANVTVTTATRESAPMGMRLVYDAMGELVEQTAVARERGTTIELAALFARWPVRLAELRRNARREYARLVSVVEQYAVISDQARVVLSNHSGRGNPTVAVRTVPGADRLARVLAVFGAHMRPHLIAFGEGGVVSGFISKPVPEAGRGAGDRQFFFVNGRPCDFPRAKKLVNELYRARCPSRLPLFVIEVVVGEPGSVDVNLTPDKRTLLLRYEDEVLETLREVLVAQVLEPAESTFSANESGVKRIADVLDSGEPMVGVIEGSGGGGVKRVAEEVPLQTPAASKLRPRLEEPLIATESPPPPPPPKQRASAPASKAPASKAPAPVAAAAAAAPPRPKPTTSPTVLSAASKKMNTVVIGSCRNRMQNDTHDWKGVAARLQAKQARLKAKLEDSQQRDLAPVVDDNTEEAVVREGGGLKVTDSSEASSALSRLIHKSDFRRMQVVGQFNRGFIIARLDADLYIIDQHASDEKFNFEMLQQKAQIASQPLIQAATLQLGVTDEAVAIEFRDRLMQNGFHIAVDDDAEPGQRLKLLSQPFIDQTLFDQRDLMELVAKLSVNPESMPRCERARKMFASRACRKSTMIGDPLGMPQIRAIVDHLSDLDHPWN</sequence>